<evidence type="ECO:0000313" key="2">
    <source>
        <dbReference type="Proteomes" id="UP000030635"/>
    </source>
</evidence>
<dbReference type="EMBL" id="CP006906">
    <property type="protein sequence ID" value="AIY85208.1"/>
    <property type="molecule type" value="Genomic_DNA"/>
</dbReference>
<sequence length="60" mass="7016">MKRMFLVEINYEELDENIDNKTEVLQETAIEIALEDLISGYVDTNSIKGNYYSIDVRELN</sequence>
<dbReference type="HOGENOM" id="CLU_2933017_0_0_9"/>
<name>A0A0A7G025_9CLOT</name>
<dbReference type="AlphaFoldDB" id="A0A0A7G025"/>
<organism evidence="1 2">
    <name type="scientific">Clostridium baratii str. Sullivan</name>
    <dbReference type="NCBI Taxonomy" id="1415775"/>
    <lineage>
        <taxon>Bacteria</taxon>
        <taxon>Bacillati</taxon>
        <taxon>Bacillota</taxon>
        <taxon>Clostridia</taxon>
        <taxon>Eubacteriales</taxon>
        <taxon>Clostridiaceae</taxon>
        <taxon>Clostridium</taxon>
    </lineage>
</organism>
<protein>
    <submittedName>
        <fullName evidence="1">Uncharacterized protein</fullName>
    </submittedName>
</protein>
<gene>
    <name evidence="1" type="ORF">U729_3109</name>
</gene>
<reference evidence="1 2" key="1">
    <citation type="journal article" date="2015" name="Infect. Genet. Evol.">
        <title>Genomic sequences of six botulinum neurotoxin-producing strains representing three clostridial species illustrate the mobility and diversity of botulinum neurotoxin genes.</title>
        <authorList>
            <person name="Smith T.J."/>
            <person name="Hill K.K."/>
            <person name="Xie G."/>
            <person name="Foley B.T."/>
            <person name="Williamson C.H."/>
            <person name="Foster J.T."/>
            <person name="Johnson S.L."/>
            <person name="Chertkov O."/>
            <person name="Teshima H."/>
            <person name="Gibbons H.S."/>
            <person name="Johnsky L.A."/>
            <person name="Karavis M.A."/>
            <person name="Smith L.A."/>
        </authorList>
    </citation>
    <scope>NUCLEOTIDE SEQUENCE [LARGE SCALE GENOMIC DNA]</scope>
    <source>
        <strain evidence="1">Sullivan</strain>
        <plasmid evidence="2">Plasmid pCBJ</plasmid>
    </source>
</reference>
<dbReference type="KEGG" id="cbv:U729_3109"/>
<geneLocation type="plasmid" evidence="1 2">
    <name>pCBJ</name>
</geneLocation>
<evidence type="ECO:0000313" key="1">
    <source>
        <dbReference type="EMBL" id="AIY85208.1"/>
    </source>
</evidence>
<keyword evidence="2" id="KW-1185">Reference proteome</keyword>
<accession>A0A0A7G025</accession>
<proteinExistence type="predicted"/>
<keyword evidence="1" id="KW-0614">Plasmid</keyword>
<dbReference type="Proteomes" id="UP000030635">
    <property type="component" value="Plasmid pCBJ"/>
</dbReference>
<dbReference type="RefSeq" id="WP_040113591.1">
    <property type="nucleotide sequence ID" value="NZ_CP006906.1"/>
</dbReference>